<dbReference type="AlphaFoldDB" id="A0AAU9Z3Q1"/>
<evidence type="ECO:0000256" key="2">
    <source>
        <dbReference type="ARBA" id="ARBA00022475"/>
    </source>
</evidence>
<dbReference type="GO" id="GO:0001618">
    <property type="term" value="F:virus receptor activity"/>
    <property type="evidence" value="ECO:0007669"/>
    <property type="project" value="TreeGrafter"/>
</dbReference>
<keyword evidence="4 11" id="KW-0732">Signal</keyword>
<dbReference type="SMART" id="SM00409">
    <property type="entry name" value="IG"/>
    <property type="match status" value="1"/>
</dbReference>
<evidence type="ECO:0000256" key="6">
    <source>
        <dbReference type="ARBA" id="ARBA00023136"/>
    </source>
</evidence>
<dbReference type="PANTHER" id="PTHR47009">
    <property type="entry name" value="HEPATITIS A VIRUS CELLULAR RECEPTOR 1 HOMOLOG"/>
    <property type="match status" value="1"/>
</dbReference>
<evidence type="ECO:0000256" key="10">
    <source>
        <dbReference type="ARBA" id="ARBA00038203"/>
    </source>
</evidence>
<dbReference type="InterPro" id="IPR007110">
    <property type="entry name" value="Ig-like_dom"/>
</dbReference>
<dbReference type="Pfam" id="PF07686">
    <property type="entry name" value="V-set"/>
    <property type="match status" value="1"/>
</dbReference>
<evidence type="ECO:0000259" key="12">
    <source>
        <dbReference type="PROSITE" id="PS50835"/>
    </source>
</evidence>
<dbReference type="GO" id="GO:0006911">
    <property type="term" value="P:phagocytosis, engulfment"/>
    <property type="evidence" value="ECO:0007669"/>
    <property type="project" value="TreeGrafter"/>
</dbReference>
<dbReference type="InterPro" id="IPR052331">
    <property type="entry name" value="TIM_domain-containing_protein"/>
</dbReference>
<dbReference type="InterPro" id="IPR036179">
    <property type="entry name" value="Ig-like_dom_sf"/>
</dbReference>
<dbReference type="GO" id="GO:0001786">
    <property type="term" value="F:phosphatidylserine binding"/>
    <property type="evidence" value="ECO:0007669"/>
    <property type="project" value="TreeGrafter"/>
</dbReference>
<comment type="caution">
    <text evidence="13">The sequence shown here is derived from an EMBL/GenBank/DDBJ whole genome shotgun (WGS) entry which is preliminary data.</text>
</comment>
<feature type="domain" description="Ig-like" evidence="12">
    <location>
        <begin position="15"/>
        <end position="122"/>
    </location>
</feature>
<evidence type="ECO:0000256" key="5">
    <source>
        <dbReference type="ARBA" id="ARBA00022989"/>
    </source>
</evidence>
<keyword evidence="14" id="KW-1185">Reference proteome</keyword>
<dbReference type="GO" id="GO:0005886">
    <property type="term" value="C:plasma membrane"/>
    <property type="evidence" value="ECO:0007669"/>
    <property type="project" value="UniProtKB-SubCell"/>
</dbReference>
<dbReference type="Proteomes" id="UP001152836">
    <property type="component" value="Unassembled WGS sequence"/>
</dbReference>
<gene>
    <name evidence="13" type="primary">Gm12169</name>
    <name evidence="13" type="ORF">PHOROB_LOCUS4540</name>
</gene>
<feature type="signal peptide" evidence="11">
    <location>
        <begin position="1"/>
        <end position="20"/>
    </location>
</feature>
<sequence>MHPQVLISGLFLLLPAALDSFPEVHGVVGHPVTLPCAYAVSHGISSMCWGQGECGDSCGQTLMWTDGYRIYYWTSNCYQLKGQLLEGDESLTIEIATESDSCLYCCRVEMKGPNGVQRMTISLKVQPVYTITVTSSRLCWKNHIKVAPTMHPLKISTEGLYIGISVSNVVLLLSPSDPCGPVVFYKYKNKAFEITMEAKDSVYTIEDSFHPRINSQLPSKMTSFQDCR</sequence>
<evidence type="ECO:0000256" key="9">
    <source>
        <dbReference type="ARBA" id="ARBA00023319"/>
    </source>
</evidence>
<evidence type="ECO:0000256" key="4">
    <source>
        <dbReference type="ARBA" id="ARBA00022729"/>
    </source>
</evidence>
<dbReference type="InterPro" id="IPR003599">
    <property type="entry name" value="Ig_sub"/>
</dbReference>
<feature type="chain" id="PRO_5043897331" evidence="11">
    <location>
        <begin position="21"/>
        <end position="228"/>
    </location>
</feature>
<dbReference type="InterPro" id="IPR013106">
    <property type="entry name" value="Ig_V-set"/>
</dbReference>
<evidence type="ECO:0000256" key="8">
    <source>
        <dbReference type="ARBA" id="ARBA00023180"/>
    </source>
</evidence>
<keyword evidence="5" id="KW-1133">Transmembrane helix</keyword>
<keyword evidence="7" id="KW-1015">Disulfide bond</keyword>
<evidence type="ECO:0000256" key="1">
    <source>
        <dbReference type="ARBA" id="ARBA00004251"/>
    </source>
</evidence>
<dbReference type="PROSITE" id="PS50835">
    <property type="entry name" value="IG_LIKE"/>
    <property type="match status" value="1"/>
</dbReference>
<comment type="similarity">
    <text evidence="10">Belongs to the immunoglobulin superfamily. TIM family.</text>
</comment>
<proteinExistence type="inferred from homology"/>
<keyword evidence="3" id="KW-0812">Transmembrane</keyword>
<accession>A0AAU9Z3Q1</accession>
<dbReference type="SUPFAM" id="SSF48726">
    <property type="entry name" value="Immunoglobulin"/>
    <property type="match status" value="1"/>
</dbReference>
<keyword evidence="9" id="KW-0393">Immunoglobulin domain</keyword>
<evidence type="ECO:0000256" key="7">
    <source>
        <dbReference type="ARBA" id="ARBA00023157"/>
    </source>
</evidence>
<dbReference type="GO" id="GO:0033005">
    <property type="term" value="P:positive regulation of mast cell activation"/>
    <property type="evidence" value="ECO:0007669"/>
    <property type="project" value="TreeGrafter"/>
</dbReference>
<keyword evidence="2" id="KW-1003">Cell membrane</keyword>
<dbReference type="GO" id="GO:0009986">
    <property type="term" value="C:cell surface"/>
    <property type="evidence" value="ECO:0007669"/>
    <property type="project" value="TreeGrafter"/>
</dbReference>
<reference evidence="13" key="1">
    <citation type="submission" date="2022-06" db="EMBL/GenBank/DDBJ databases">
        <authorList>
            <person name="Andreotti S."/>
            <person name="Wyler E."/>
        </authorList>
    </citation>
    <scope>NUCLEOTIDE SEQUENCE</scope>
</reference>
<name>A0AAU9Z3Q1_PHORO</name>
<evidence type="ECO:0000256" key="3">
    <source>
        <dbReference type="ARBA" id="ARBA00022692"/>
    </source>
</evidence>
<evidence type="ECO:0000313" key="14">
    <source>
        <dbReference type="Proteomes" id="UP001152836"/>
    </source>
</evidence>
<dbReference type="EMBL" id="CALSGD010001391">
    <property type="protein sequence ID" value="CAH6786475.1"/>
    <property type="molecule type" value="Genomic_DNA"/>
</dbReference>
<keyword evidence="6" id="KW-0472">Membrane</keyword>
<comment type="subcellular location">
    <subcellularLocation>
        <location evidence="1">Cell membrane</location>
        <topology evidence="1">Single-pass type I membrane protein</topology>
    </subcellularLocation>
</comment>
<dbReference type="PANTHER" id="PTHR47009:SF4">
    <property type="entry name" value="GENE 12169-RELATED"/>
    <property type="match status" value="1"/>
</dbReference>
<dbReference type="Gene3D" id="2.60.40.10">
    <property type="entry name" value="Immunoglobulins"/>
    <property type="match status" value="1"/>
</dbReference>
<keyword evidence="8" id="KW-0325">Glycoprotein</keyword>
<evidence type="ECO:0000313" key="13">
    <source>
        <dbReference type="EMBL" id="CAH6786475.1"/>
    </source>
</evidence>
<protein>
    <submittedName>
        <fullName evidence="13">Gm12169 protein</fullName>
    </submittedName>
</protein>
<dbReference type="InterPro" id="IPR013783">
    <property type="entry name" value="Ig-like_fold"/>
</dbReference>
<organism evidence="13 14">
    <name type="scientific">Phodopus roborovskii</name>
    <name type="common">Roborovski's desert hamster</name>
    <name type="synonym">Cricetulus roborovskii</name>
    <dbReference type="NCBI Taxonomy" id="109678"/>
    <lineage>
        <taxon>Eukaryota</taxon>
        <taxon>Metazoa</taxon>
        <taxon>Chordata</taxon>
        <taxon>Craniata</taxon>
        <taxon>Vertebrata</taxon>
        <taxon>Euteleostomi</taxon>
        <taxon>Mammalia</taxon>
        <taxon>Eutheria</taxon>
        <taxon>Euarchontoglires</taxon>
        <taxon>Glires</taxon>
        <taxon>Rodentia</taxon>
        <taxon>Myomorpha</taxon>
        <taxon>Muroidea</taxon>
        <taxon>Cricetidae</taxon>
        <taxon>Cricetinae</taxon>
        <taxon>Phodopus</taxon>
    </lineage>
</organism>
<evidence type="ECO:0000256" key="11">
    <source>
        <dbReference type="SAM" id="SignalP"/>
    </source>
</evidence>